<reference evidence="2" key="1">
    <citation type="submission" date="2022-11" db="UniProtKB">
        <authorList>
            <consortium name="WormBaseParasite"/>
        </authorList>
    </citation>
    <scope>IDENTIFICATION</scope>
</reference>
<dbReference type="Proteomes" id="UP000887580">
    <property type="component" value="Unplaced"/>
</dbReference>
<sequence>MQKEVIFIFALIFSLIEISFGIECYRLTQNSQDYVPIANQKFQCPPYVGQCFKFVCMGTNPYISKGCIDYNDPQSQVETLRAQCAGRPGYGSYYTCGSNRCNSAGAYSLSFVVLSLAILASWKTIL</sequence>
<evidence type="ECO:0000313" key="1">
    <source>
        <dbReference type="Proteomes" id="UP000887580"/>
    </source>
</evidence>
<proteinExistence type="predicted"/>
<accession>A0AC35FRN8</accession>
<protein>
    <submittedName>
        <fullName evidence="2">Uncharacterized protein</fullName>
    </submittedName>
</protein>
<dbReference type="WBParaSite" id="PS1159_v2.g20167.t1">
    <property type="protein sequence ID" value="PS1159_v2.g20167.t1"/>
    <property type="gene ID" value="PS1159_v2.g20167"/>
</dbReference>
<evidence type="ECO:0000313" key="2">
    <source>
        <dbReference type="WBParaSite" id="PS1159_v2.g20167.t1"/>
    </source>
</evidence>
<organism evidence="1 2">
    <name type="scientific">Panagrolaimus sp. PS1159</name>
    <dbReference type="NCBI Taxonomy" id="55785"/>
    <lineage>
        <taxon>Eukaryota</taxon>
        <taxon>Metazoa</taxon>
        <taxon>Ecdysozoa</taxon>
        <taxon>Nematoda</taxon>
        <taxon>Chromadorea</taxon>
        <taxon>Rhabditida</taxon>
        <taxon>Tylenchina</taxon>
        <taxon>Panagrolaimomorpha</taxon>
        <taxon>Panagrolaimoidea</taxon>
        <taxon>Panagrolaimidae</taxon>
        <taxon>Panagrolaimus</taxon>
    </lineage>
</organism>
<name>A0AC35FRN8_9BILA</name>